<dbReference type="InterPro" id="IPR016169">
    <property type="entry name" value="FAD-bd_PCMH_sub2"/>
</dbReference>
<organism evidence="3 4">
    <name type="scientific">Mycena albidolilacea</name>
    <dbReference type="NCBI Taxonomy" id="1033008"/>
    <lineage>
        <taxon>Eukaryota</taxon>
        <taxon>Fungi</taxon>
        <taxon>Dikarya</taxon>
        <taxon>Basidiomycota</taxon>
        <taxon>Agaricomycotina</taxon>
        <taxon>Agaricomycetes</taxon>
        <taxon>Agaricomycetidae</taxon>
        <taxon>Agaricales</taxon>
        <taxon>Marasmiineae</taxon>
        <taxon>Mycenaceae</taxon>
        <taxon>Mycena</taxon>
    </lineage>
</organism>
<dbReference type="PANTHER" id="PTHR43762:SF1">
    <property type="entry name" value="D-ARABINONO-1,4-LACTONE OXIDASE"/>
    <property type="match status" value="1"/>
</dbReference>
<dbReference type="Gene3D" id="3.30.465.10">
    <property type="match status" value="1"/>
</dbReference>
<dbReference type="GO" id="GO:0005739">
    <property type="term" value="C:mitochondrion"/>
    <property type="evidence" value="ECO:0007669"/>
    <property type="project" value="TreeGrafter"/>
</dbReference>
<feature type="region of interest" description="Disordered" evidence="1">
    <location>
        <begin position="125"/>
        <end position="148"/>
    </location>
</feature>
<dbReference type="Gene3D" id="3.30.43.10">
    <property type="entry name" value="Uridine Diphospho-n-acetylenolpyruvylglucosamine Reductase, domain 2"/>
    <property type="match status" value="1"/>
</dbReference>
<dbReference type="AlphaFoldDB" id="A0AAD7A493"/>
<dbReference type="SUPFAM" id="SSF56176">
    <property type="entry name" value="FAD-binding/transporter-associated domain-like"/>
    <property type="match status" value="1"/>
</dbReference>
<evidence type="ECO:0000256" key="1">
    <source>
        <dbReference type="SAM" id="MobiDB-lite"/>
    </source>
</evidence>
<evidence type="ECO:0000259" key="2">
    <source>
        <dbReference type="PROSITE" id="PS51387"/>
    </source>
</evidence>
<dbReference type="GO" id="GO:0071949">
    <property type="term" value="F:FAD binding"/>
    <property type="evidence" value="ECO:0007669"/>
    <property type="project" value="InterPro"/>
</dbReference>
<accession>A0AAD7A493</accession>
<feature type="domain" description="FAD-binding PCMH-type" evidence="2">
    <location>
        <begin position="180"/>
        <end position="379"/>
    </location>
</feature>
<dbReference type="InterPro" id="IPR016167">
    <property type="entry name" value="FAD-bd_PCMH_sub1"/>
</dbReference>
<dbReference type="PROSITE" id="PS51387">
    <property type="entry name" value="FAD_PCMH"/>
    <property type="match status" value="1"/>
</dbReference>
<protein>
    <recommendedName>
        <fullName evidence="2">FAD-binding PCMH-type domain-containing protein</fullName>
    </recommendedName>
</protein>
<evidence type="ECO:0000313" key="4">
    <source>
        <dbReference type="Proteomes" id="UP001218218"/>
    </source>
</evidence>
<name>A0AAD7A493_9AGAR</name>
<gene>
    <name evidence="3" type="ORF">DFH08DRAFT_864402</name>
</gene>
<sequence length="732" mass="82209">MQPPTTTSPSGEQVILHQDDILRDILANIDELQRNEPRLKDLDTKPLKEEVIAPVLRSEFDTEVQIRGFLRALQYTPAFKKSFDEVGRPELKAQIRAFIDGKSATDVLGTESFVLPASNKHGVVGKWKDHKSTAEAPESTPAKSKEAFGPHLPQIFEDKAQTKVMEVHANDEFVNWGETVKNTPSLTFVPTTVLGIQNLVRYASANNIRVRCSGFRHSWSPIFSQTSEILISFVNLAEVTTLPDPLSLIPGPYPGTGVPDLKTIELMEQTQTVPGKRLCRIGAAVTNEDFRRWALAQNAWALPVSVIMVEITAGGMNAPICHGAGRRHFTVSDYVRCVEYVDCKGVVQTVSDPRQLKVAAGAFGLLGVVTHLTFELDAMSYAVMAPRKVDIGLAIPPLHKDDIPPVLRAEWYGEKDAEAQMESARKEFVRRARDDYYSEWFWFTYQQKAWVNTWNTVDVAESAVNYPSYVGVFIQWLEGWIGGVLTESDLFNFFPGHWQAQLLATMGMAALPPTIGEDETLTIKTQLPNALHFRRGIQNMRVRDTEFQIPIPGLPSDPSQPDFSVVQRAWWDVINLVYSPEYTGRWHTISPMRLTLELRIMGASNLILAPQRGNTHGTASIEILTVPDAAADGEWTGFAQKIAEKWMALQDGNGRVLNVRPHWAKEWDGLKMGPKKMEARKYLREVVYKDAIPEFVEILKEIGQGQGWGLEEVKQRFSNELWDELLYGDTAK</sequence>
<dbReference type="InterPro" id="IPR010031">
    <property type="entry name" value="FAD_lactone_oxidase-like"/>
</dbReference>
<dbReference type="PANTHER" id="PTHR43762">
    <property type="entry name" value="L-GULONOLACTONE OXIDASE"/>
    <property type="match status" value="1"/>
</dbReference>
<dbReference type="InterPro" id="IPR016166">
    <property type="entry name" value="FAD-bd_PCMH"/>
</dbReference>
<reference evidence="3" key="1">
    <citation type="submission" date="2023-03" db="EMBL/GenBank/DDBJ databases">
        <title>Massive genome expansion in bonnet fungi (Mycena s.s.) driven by repeated elements and novel gene families across ecological guilds.</title>
        <authorList>
            <consortium name="Lawrence Berkeley National Laboratory"/>
            <person name="Harder C.B."/>
            <person name="Miyauchi S."/>
            <person name="Viragh M."/>
            <person name="Kuo A."/>
            <person name="Thoen E."/>
            <person name="Andreopoulos B."/>
            <person name="Lu D."/>
            <person name="Skrede I."/>
            <person name="Drula E."/>
            <person name="Henrissat B."/>
            <person name="Morin E."/>
            <person name="Kohler A."/>
            <person name="Barry K."/>
            <person name="LaButti K."/>
            <person name="Morin E."/>
            <person name="Salamov A."/>
            <person name="Lipzen A."/>
            <person name="Mereny Z."/>
            <person name="Hegedus B."/>
            <person name="Baldrian P."/>
            <person name="Stursova M."/>
            <person name="Weitz H."/>
            <person name="Taylor A."/>
            <person name="Grigoriev I.V."/>
            <person name="Nagy L.G."/>
            <person name="Martin F."/>
            <person name="Kauserud H."/>
        </authorList>
    </citation>
    <scope>NUCLEOTIDE SEQUENCE</scope>
    <source>
        <strain evidence="3">CBHHK002</strain>
    </source>
</reference>
<dbReference type="Proteomes" id="UP001218218">
    <property type="component" value="Unassembled WGS sequence"/>
</dbReference>
<dbReference type="GO" id="GO:0003885">
    <property type="term" value="F:D-arabinono-1,4-lactone oxidase activity"/>
    <property type="evidence" value="ECO:0007669"/>
    <property type="project" value="TreeGrafter"/>
</dbReference>
<evidence type="ECO:0000313" key="3">
    <source>
        <dbReference type="EMBL" id="KAJ7349094.1"/>
    </source>
</evidence>
<dbReference type="EMBL" id="JARIHO010000016">
    <property type="protein sequence ID" value="KAJ7349094.1"/>
    <property type="molecule type" value="Genomic_DNA"/>
</dbReference>
<dbReference type="InterPro" id="IPR036318">
    <property type="entry name" value="FAD-bd_PCMH-like_sf"/>
</dbReference>
<proteinExistence type="predicted"/>
<keyword evidence="4" id="KW-1185">Reference proteome</keyword>
<comment type="caution">
    <text evidence="3">The sequence shown here is derived from an EMBL/GenBank/DDBJ whole genome shotgun (WGS) entry which is preliminary data.</text>
</comment>